<name>G4YW49_PHYSP</name>
<dbReference type="KEGG" id="psoj:PHYSODRAFT_325547"/>
<dbReference type="RefSeq" id="XP_009519719.1">
    <property type="nucleotide sequence ID" value="XM_009521424.1"/>
</dbReference>
<dbReference type="GeneID" id="20645275"/>
<sequence>MVRSLSSAQGDLGCLRLKRVLTLQLFAFLLQRLLLLVLMELQTRSLLLDGLDLPLAHDKVDISETIYGSIPKLTSEWVPSDQLGQVATML</sequence>
<reference evidence="1 2" key="1">
    <citation type="journal article" date="2006" name="Science">
        <title>Phytophthora genome sequences uncover evolutionary origins and mechanisms of pathogenesis.</title>
        <authorList>
            <person name="Tyler B.M."/>
            <person name="Tripathy S."/>
            <person name="Zhang X."/>
            <person name="Dehal P."/>
            <person name="Jiang R.H."/>
            <person name="Aerts A."/>
            <person name="Arredondo F.D."/>
            <person name="Baxter L."/>
            <person name="Bensasson D."/>
            <person name="Beynon J.L."/>
            <person name="Chapman J."/>
            <person name="Damasceno C.M."/>
            <person name="Dorrance A.E."/>
            <person name="Dou D."/>
            <person name="Dickerman A.W."/>
            <person name="Dubchak I.L."/>
            <person name="Garbelotto M."/>
            <person name="Gijzen M."/>
            <person name="Gordon S.G."/>
            <person name="Govers F."/>
            <person name="Grunwald N.J."/>
            <person name="Huang W."/>
            <person name="Ivors K.L."/>
            <person name="Jones R.W."/>
            <person name="Kamoun S."/>
            <person name="Krampis K."/>
            <person name="Lamour K.H."/>
            <person name="Lee M.K."/>
            <person name="McDonald W.H."/>
            <person name="Medina M."/>
            <person name="Meijer H.J."/>
            <person name="Nordberg E.K."/>
            <person name="Maclean D.J."/>
            <person name="Ospina-Giraldo M.D."/>
            <person name="Morris P.F."/>
            <person name="Phuntumart V."/>
            <person name="Putnam N.H."/>
            <person name="Rash S."/>
            <person name="Rose J.K."/>
            <person name="Sakihama Y."/>
            <person name="Salamov A.A."/>
            <person name="Savidor A."/>
            <person name="Scheuring C.F."/>
            <person name="Smith B.M."/>
            <person name="Sobral B.W."/>
            <person name="Terry A."/>
            <person name="Torto-Alalibo T.A."/>
            <person name="Win J."/>
            <person name="Xu Z."/>
            <person name="Zhang H."/>
            <person name="Grigoriev I.V."/>
            <person name="Rokhsar D.S."/>
            <person name="Boore J.L."/>
        </authorList>
    </citation>
    <scope>NUCLEOTIDE SEQUENCE [LARGE SCALE GENOMIC DNA]</scope>
    <source>
        <strain evidence="1 2">P6497</strain>
    </source>
</reference>
<organism evidence="1 2">
    <name type="scientific">Phytophthora sojae (strain P6497)</name>
    <name type="common">Soybean stem and root rot agent</name>
    <name type="synonym">Phytophthora megasperma f. sp. glycines</name>
    <dbReference type="NCBI Taxonomy" id="1094619"/>
    <lineage>
        <taxon>Eukaryota</taxon>
        <taxon>Sar</taxon>
        <taxon>Stramenopiles</taxon>
        <taxon>Oomycota</taxon>
        <taxon>Peronosporomycetes</taxon>
        <taxon>Peronosporales</taxon>
        <taxon>Peronosporaceae</taxon>
        <taxon>Phytophthora</taxon>
    </lineage>
</organism>
<dbReference type="InParanoid" id="G4YW49"/>
<gene>
    <name evidence="1" type="ORF">PHYSODRAFT_325547</name>
</gene>
<dbReference type="EMBL" id="JH159152">
    <property type="protein sequence ID" value="EGZ24431.1"/>
    <property type="molecule type" value="Genomic_DNA"/>
</dbReference>
<dbReference type="Proteomes" id="UP000002640">
    <property type="component" value="Unassembled WGS sequence"/>
</dbReference>
<keyword evidence="2" id="KW-1185">Reference proteome</keyword>
<evidence type="ECO:0000313" key="2">
    <source>
        <dbReference type="Proteomes" id="UP000002640"/>
    </source>
</evidence>
<proteinExistence type="predicted"/>
<accession>G4YW49</accession>
<evidence type="ECO:0000313" key="1">
    <source>
        <dbReference type="EMBL" id="EGZ24431.1"/>
    </source>
</evidence>
<dbReference type="AlphaFoldDB" id="G4YW49"/>
<protein>
    <submittedName>
        <fullName evidence="1">Uncharacterized protein</fullName>
    </submittedName>
</protein>